<dbReference type="STRING" id="1349421.OI18_16935"/>
<reference evidence="1 2" key="1">
    <citation type="submission" date="2014-11" db="EMBL/GenBank/DDBJ databases">
        <title>Genome sequence of Flavihumibacter solisilvae 3-3.</title>
        <authorList>
            <person name="Zhou G."/>
            <person name="Li M."/>
            <person name="Wang G."/>
        </authorList>
    </citation>
    <scope>NUCLEOTIDE SEQUENCE [LARGE SCALE GENOMIC DNA]</scope>
    <source>
        <strain evidence="1 2">3-3</strain>
    </source>
</reference>
<dbReference type="OrthoDB" id="277390at2"/>
<keyword evidence="2" id="KW-1185">Reference proteome</keyword>
<dbReference type="Pfam" id="PF07209">
    <property type="entry name" value="DUF1415"/>
    <property type="match status" value="1"/>
</dbReference>
<dbReference type="AlphaFoldDB" id="A0A0C1ISN5"/>
<gene>
    <name evidence="1" type="ORF">OI18_16935</name>
</gene>
<evidence type="ECO:0008006" key="3">
    <source>
        <dbReference type="Google" id="ProtNLM"/>
    </source>
</evidence>
<dbReference type="EMBL" id="JSVC01000019">
    <property type="protein sequence ID" value="KIC93454.1"/>
    <property type="molecule type" value="Genomic_DNA"/>
</dbReference>
<organism evidence="1 2">
    <name type="scientific">Flavihumibacter solisilvae</name>
    <dbReference type="NCBI Taxonomy" id="1349421"/>
    <lineage>
        <taxon>Bacteria</taxon>
        <taxon>Pseudomonadati</taxon>
        <taxon>Bacteroidota</taxon>
        <taxon>Chitinophagia</taxon>
        <taxon>Chitinophagales</taxon>
        <taxon>Chitinophagaceae</taxon>
        <taxon>Flavihumibacter</taxon>
    </lineage>
</organism>
<comment type="caution">
    <text evidence="1">The sequence shown here is derived from an EMBL/GenBank/DDBJ whole genome shotgun (WGS) entry which is preliminary data.</text>
</comment>
<accession>A0A0C1ISN5</accession>
<dbReference type="RefSeq" id="WP_039141922.1">
    <property type="nucleotide sequence ID" value="NZ_JSVC01000019.1"/>
</dbReference>
<name>A0A0C1ISN5_9BACT</name>
<protein>
    <recommendedName>
        <fullName evidence="3">DUF1415 domain-containing protein</fullName>
    </recommendedName>
</protein>
<proteinExistence type="predicted"/>
<evidence type="ECO:0000313" key="1">
    <source>
        <dbReference type="EMBL" id="KIC93454.1"/>
    </source>
</evidence>
<dbReference type="InterPro" id="IPR009858">
    <property type="entry name" value="DUF1415"/>
</dbReference>
<evidence type="ECO:0000313" key="2">
    <source>
        <dbReference type="Proteomes" id="UP000031408"/>
    </source>
</evidence>
<dbReference type="Proteomes" id="UP000031408">
    <property type="component" value="Unassembled WGS sequence"/>
</dbReference>
<sequence>MTINEQAVAQTRKWISEVVIGCNFCPFAAREFQRNSIRYTVPASQETEAILHTILEECTYMDENPGIETTLVIVPEALEDFREYLDVLFLAEDAMTGAGYEGVYQLASFHPDYRFEGAPTDDPANYTNRSPFPVFHLLREDSIEKALEYYKGNADEIPEKNIEFARTKGLAYMKMLLESCR</sequence>